<accession>A0AAW0FYZ7</accession>
<feature type="compositionally biased region" description="Acidic residues" evidence="1">
    <location>
        <begin position="68"/>
        <end position="77"/>
    </location>
</feature>
<feature type="compositionally biased region" description="Polar residues" evidence="1">
    <location>
        <begin position="214"/>
        <end position="223"/>
    </location>
</feature>
<proteinExistence type="predicted"/>
<evidence type="ECO:0000313" key="2">
    <source>
        <dbReference type="EMBL" id="KAK7684080.1"/>
    </source>
</evidence>
<organism evidence="2 3">
    <name type="scientific">Cerrena zonata</name>
    <dbReference type="NCBI Taxonomy" id="2478898"/>
    <lineage>
        <taxon>Eukaryota</taxon>
        <taxon>Fungi</taxon>
        <taxon>Dikarya</taxon>
        <taxon>Basidiomycota</taxon>
        <taxon>Agaricomycotina</taxon>
        <taxon>Agaricomycetes</taxon>
        <taxon>Polyporales</taxon>
        <taxon>Cerrenaceae</taxon>
        <taxon>Cerrena</taxon>
    </lineage>
</organism>
<reference evidence="2 3" key="1">
    <citation type="submission" date="2022-09" db="EMBL/GenBank/DDBJ databases">
        <authorList>
            <person name="Palmer J.M."/>
        </authorList>
    </citation>
    <scope>NUCLEOTIDE SEQUENCE [LARGE SCALE GENOMIC DNA]</scope>
    <source>
        <strain evidence="2 3">DSM 7382</strain>
    </source>
</reference>
<dbReference type="AlphaFoldDB" id="A0AAW0FYZ7"/>
<keyword evidence="3" id="KW-1185">Reference proteome</keyword>
<feature type="region of interest" description="Disordered" evidence="1">
    <location>
        <begin position="280"/>
        <end position="299"/>
    </location>
</feature>
<dbReference type="EMBL" id="JASBNA010000027">
    <property type="protein sequence ID" value="KAK7684080.1"/>
    <property type="molecule type" value="Genomic_DNA"/>
</dbReference>
<feature type="region of interest" description="Disordered" evidence="1">
    <location>
        <begin position="176"/>
        <end position="262"/>
    </location>
</feature>
<sequence>MSPRKAPEPPAQSPLNRSFKFGEDKEVQQNKYQSQNIHHDDDLKSPAKVKRQSKFIPKQPNDLTGFGDPDDSDAEPEYVDIDNTQFSPLESYEEMRGWIKALMTATIDIDDSVPVVSSCSTPTVSLLKAQELLAKAREETKLKDEELRAKGFIRDGFDDDYSGVIDSSGNYNNFFGNSTVDNQNTSNGNTSTNNNNESLVTSEENSPIVDSLDETTMSSVQRQSTDKQPKLSIDTSVKGYKSPSTPQVSNGQNNSNNNGASHSGFASPYLLASGLLSPKLGHSFPPSSPIGTPNSRERKQPDYFNQAETASTTAQTISSGNSNTANSQNGPSSSGTDSLAILIRVC</sequence>
<feature type="compositionally biased region" description="Low complexity" evidence="1">
    <location>
        <begin position="176"/>
        <end position="206"/>
    </location>
</feature>
<feature type="region of interest" description="Disordered" evidence="1">
    <location>
        <begin position="1"/>
        <end position="77"/>
    </location>
</feature>
<evidence type="ECO:0000313" key="3">
    <source>
        <dbReference type="Proteomes" id="UP001385951"/>
    </source>
</evidence>
<feature type="compositionally biased region" description="Polar residues" evidence="1">
    <location>
        <begin position="306"/>
        <end position="337"/>
    </location>
</feature>
<comment type="caution">
    <text evidence="2">The sequence shown here is derived from an EMBL/GenBank/DDBJ whole genome shotgun (WGS) entry which is preliminary data.</text>
</comment>
<protein>
    <submittedName>
        <fullName evidence="2">Uncharacterized protein</fullName>
    </submittedName>
</protein>
<feature type="region of interest" description="Disordered" evidence="1">
    <location>
        <begin position="305"/>
        <end position="337"/>
    </location>
</feature>
<name>A0AAW0FYZ7_9APHY</name>
<dbReference type="Proteomes" id="UP001385951">
    <property type="component" value="Unassembled WGS sequence"/>
</dbReference>
<feature type="compositionally biased region" description="Low complexity" evidence="1">
    <location>
        <begin position="249"/>
        <end position="262"/>
    </location>
</feature>
<evidence type="ECO:0000256" key="1">
    <source>
        <dbReference type="SAM" id="MobiDB-lite"/>
    </source>
</evidence>
<gene>
    <name evidence="2" type="ORF">QCA50_012722</name>
</gene>